<evidence type="ECO:0000256" key="1">
    <source>
        <dbReference type="ARBA" id="ARBA00007381"/>
    </source>
</evidence>
<evidence type="ECO:0000313" key="7">
    <source>
        <dbReference type="Proteomes" id="UP000076962"/>
    </source>
</evidence>
<dbReference type="FunFam" id="3.30.420.40:FF:000071">
    <property type="entry name" value="Molecular chaperone DnaK"/>
    <property type="match status" value="1"/>
</dbReference>
<dbReference type="Gene3D" id="3.30.420.40">
    <property type="match status" value="2"/>
</dbReference>
<dbReference type="SUPFAM" id="SSF100920">
    <property type="entry name" value="Heat shock protein 70kD (HSP70), peptide-binding domain"/>
    <property type="match status" value="1"/>
</dbReference>
<organism evidence="6 7">
    <name type="scientific">Candidatus Thiomargarita nelsonii</name>
    <dbReference type="NCBI Taxonomy" id="1003181"/>
    <lineage>
        <taxon>Bacteria</taxon>
        <taxon>Pseudomonadati</taxon>
        <taxon>Pseudomonadota</taxon>
        <taxon>Gammaproteobacteria</taxon>
        <taxon>Thiotrichales</taxon>
        <taxon>Thiotrichaceae</taxon>
        <taxon>Thiomargarita</taxon>
    </lineage>
</organism>
<comment type="similarity">
    <text evidence="1 5">Belongs to the heat shock protein 70 family.</text>
</comment>
<evidence type="ECO:0000256" key="3">
    <source>
        <dbReference type="ARBA" id="ARBA00022840"/>
    </source>
</evidence>
<dbReference type="InterPro" id="IPR013126">
    <property type="entry name" value="Hsp_70_fam"/>
</dbReference>
<dbReference type="GO" id="GO:0005524">
    <property type="term" value="F:ATP binding"/>
    <property type="evidence" value="ECO:0007669"/>
    <property type="project" value="UniProtKB-KW"/>
</dbReference>
<dbReference type="AlphaFoldDB" id="A0A0A6RJX3"/>
<dbReference type="EMBL" id="LUTY01000469">
    <property type="protein sequence ID" value="OAD23251.1"/>
    <property type="molecule type" value="Genomic_DNA"/>
</dbReference>
<evidence type="ECO:0000256" key="2">
    <source>
        <dbReference type="ARBA" id="ARBA00022741"/>
    </source>
</evidence>
<dbReference type="PRINTS" id="PR00301">
    <property type="entry name" value="HEATSHOCK70"/>
</dbReference>
<evidence type="ECO:0000313" key="6">
    <source>
        <dbReference type="EMBL" id="OAD23251.1"/>
    </source>
</evidence>
<dbReference type="SUPFAM" id="SSF53067">
    <property type="entry name" value="Actin-like ATPase domain"/>
    <property type="match status" value="2"/>
</dbReference>
<comment type="caution">
    <text evidence="6">The sequence shown here is derived from an EMBL/GenBank/DDBJ whole genome shotgun (WGS) entry which is preliminary data.</text>
</comment>
<dbReference type="Proteomes" id="UP000076962">
    <property type="component" value="Unassembled WGS sequence"/>
</dbReference>
<dbReference type="InterPro" id="IPR043129">
    <property type="entry name" value="ATPase_NBD"/>
</dbReference>
<dbReference type="PATRIC" id="fig|1003181.4.peg.1318"/>
<evidence type="ECO:0000256" key="4">
    <source>
        <dbReference type="ARBA" id="ARBA00023186"/>
    </source>
</evidence>
<keyword evidence="3 5" id="KW-0067">ATP-binding</keyword>
<sequence>MNNQFKKVFGIDLGTTYSGIAYIDEHGKPVIVPNAENQRLTPSVVFFDGDNIIVGEVAKENAKLYPNEVVTLVKRSMGEPNFLFEYQEKNYRPEEISGYILRKLVNDAKQHLGEEITDVVITCPAYFGINEREATRLAGEIAGLQVRQILNEPTAAAIAYGTVENDNEKVVLVYDLGGGTFDITMIHVKPDAIEVICTGGDKELGGKDWDDRIIQHLVEQFQAQTGSQEDILDDHDTLQELQLSAEKAKKTLSQREKAPIIVTHSGERAKIELTRDKFDEITQDLLERTMSLTQDMLAEAQKKGYNSFDEFLLVGGSTRMPQIMARVEQAFPTVKPKIFDPDEAVAKGAALYGWKLSINDELVRRVTERTGKLEKDKIEIPEEIAQSVAADTGFTLEAVKSANMAIRNVTSKSFGVVALNQDKKKEVVNLILKNTTVPAEVTERFGTELANQDTVEIRIMENEVSDNKLEPEQAIEIGTASLELPSLLPANSPIDISFRLNEEGRLEMTAVEITDDRKISVSIETSSVIQGEELEEAKARNQNLVIS</sequence>
<reference evidence="6 7" key="1">
    <citation type="submission" date="2016-05" db="EMBL/GenBank/DDBJ databases">
        <title>Single-cell genome of chain-forming Candidatus Thiomargarita nelsonii and comparison to other large sulfur-oxidizing bacteria.</title>
        <authorList>
            <person name="Winkel M."/>
            <person name="Salman V."/>
            <person name="Woyke T."/>
            <person name="Schulz-Vogt H."/>
            <person name="Richter M."/>
            <person name="Flood B."/>
            <person name="Bailey J."/>
            <person name="Amann R."/>
            <person name="Mussmann M."/>
        </authorList>
    </citation>
    <scope>NUCLEOTIDE SEQUENCE [LARGE SCALE GENOMIC DNA]</scope>
    <source>
        <strain evidence="6 7">THI036</strain>
    </source>
</reference>
<dbReference type="PROSITE" id="PS00329">
    <property type="entry name" value="HSP70_2"/>
    <property type="match status" value="1"/>
</dbReference>
<keyword evidence="2 5" id="KW-0547">Nucleotide-binding</keyword>
<keyword evidence="7" id="KW-1185">Reference proteome</keyword>
<keyword evidence="4" id="KW-0143">Chaperone</keyword>
<dbReference type="Gene3D" id="3.90.640.10">
    <property type="entry name" value="Actin, Chain A, domain 4"/>
    <property type="match status" value="1"/>
</dbReference>
<accession>A0A0A6RJX3</accession>
<name>A0A0A6RJX3_9GAMM</name>
<dbReference type="InterPro" id="IPR029047">
    <property type="entry name" value="HSP70_peptide-bd_sf"/>
</dbReference>
<dbReference type="Pfam" id="PF00012">
    <property type="entry name" value="HSP70"/>
    <property type="match status" value="3"/>
</dbReference>
<dbReference type="PROSITE" id="PS00297">
    <property type="entry name" value="HSP70_1"/>
    <property type="match status" value="1"/>
</dbReference>
<gene>
    <name evidence="6" type="ORF">THIOM_000922</name>
</gene>
<dbReference type="FunFam" id="3.90.640.10:FF:000003">
    <property type="entry name" value="Molecular chaperone DnaK"/>
    <property type="match status" value="1"/>
</dbReference>
<dbReference type="Gene3D" id="2.60.34.10">
    <property type="entry name" value="Substrate Binding Domain Of DNAk, Chain A, domain 1"/>
    <property type="match status" value="1"/>
</dbReference>
<dbReference type="GO" id="GO:0140662">
    <property type="term" value="F:ATP-dependent protein folding chaperone"/>
    <property type="evidence" value="ECO:0007669"/>
    <property type="project" value="InterPro"/>
</dbReference>
<dbReference type="InterPro" id="IPR018181">
    <property type="entry name" value="Heat_shock_70_CS"/>
</dbReference>
<protein>
    <submittedName>
        <fullName evidence="6">Chaperone protein DnaK</fullName>
    </submittedName>
</protein>
<dbReference type="CDD" id="cd24029">
    <property type="entry name" value="ASKHA_NBD_HSP70_DnaK_HscA_HscC"/>
    <property type="match status" value="1"/>
</dbReference>
<proteinExistence type="inferred from homology"/>
<evidence type="ECO:0000256" key="5">
    <source>
        <dbReference type="RuleBase" id="RU003322"/>
    </source>
</evidence>
<dbReference type="PANTHER" id="PTHR19375">
    <property type="entry name" value="HEAT SHOCK PROTEIN 70KDA"/>
    <property type="match status" value="1"/>
</dbReference>